<dbReference type="OrthoDB" id="4571118at2"/>
<dbReference type="Proteomes" id="UP000295453">
    <property type="component" value="Unassembled WGS sequence"/>
</dbReference>
<dbReference type="InterPro" id="IPR029063">
    <property type="entry name" value="SAM-dependent_MTases_sf"/>
</dbReference>
<accession>A0A4R1BU92</accession>
<dbReference type="RefSeq" id="WP_131585576.1">
    <property type="nucleotide sequence ID" value="NZ_SJZJ01000034.1"/>
</dbReference>
<evidence type="ECO:0000313" key="3">
    <source>
        <dbReference type="Proteomes" id="UP000295453"/>
    </source>
</evidence>
<proteinExistence type="predicted"/>
<sequence length="171" mass="18895">MSIQTIPARIRWAVDVLDVQPDDHVLEIGCGAGEAAGLVASRLGKGKLMVIDRSEASVDRTKRVNAEYVESGRLTVRHIDLATLRVPVKRLDKAFAVNVNLFWIRDCRDEVALLHEKLSPGGTVHLFYEATKLDEVRLMVEKSSHALAEAGFRVSAVQSRRPAMVGIIGRK</sequence>
<dbReference type="GO" id="GO:0032259">
    <property type="term" value="P:methylation"/>
    <property type="evidence" value="ECO:0007669"/>
    <property type="project" value="UniProtKB-KW"/>
</dbReference>
<dbReference type="AlphaFoldDB" id="A0A4R1BU92"/>
<dbReference type="SUPFAM" id="SSF53335">
    <property type="entry name" value="S-adenosyl-L-methionine-dependent methyltransferases"/>
    <property type="match status" value="1"/>
</dbReference>
<evidence type="ECO:0000313" key="2">
    <source>
        <dbReference type="EMBL" id="TCJ21454.1"/>
    </source>
</evidence>
<keyword evidence="2" id="KW-0808">Transferase</keyword>
<dbReference type="CDD" id="cd02440">
    <property type="entry name" value="AdoMet_MTases"/>
    <property type="match status" value="1"/>
</dbReference>
<organism evidence="2 3">
    <name type="scientific">Nocardioides jejuensis</name>
    <dbReference type="NCBI Taxonomy" id="2502782"/>
    <lineage>
        <taxon>Bacteria</taxon>
        <taxon>Bacillati</taxon>
        <taxon>Actinomycetota</taxon>
        <taxon>Actinomycetes</taxon>
        <taxon>Propionibacteriales</taxon>
        <taxon>Nocardioidaceae</taxon>
        <taxon>Nocardioides</taxon>
    </lineage>
</organism>
<feature type="domain" description="Methyltransferase" evidence="1">
    <location>
        <begin position="25"/>
        <end position="122"/>
    </location>
</feature>
<dbReference type="Gene3D" id="3.40.50.150">
    <property type="entry name" value="Vaccinia Virus protein VP39"/>
    <property type="match status" value="1"/>
</dbReference>
<dbReference type="EMBL" id="SJZJ01000034">
    <property type="protein sequence ID" value="TCJ21454.1"/>
    <property type="molecule type" value="Genomic_DNA"/>
</dbReference>
<protein>
    <submittedName>
        <fullName evidence="2">Class I SAM-dependent methyltransferase</fullName>
    </submittedName>
</protein>
<keyword evidence="2" id="KW-0489">Methyltransferase</keyword>
<reference evidence="2 3" key="1">
    <citation type="submission" date="2019-03" db="EMBL/GenBank/DDBJ databases">
        <authorList>
            <person name="Kim M.K.M."/>
        </authorList>
    </citation>
    <scope>NUCLEOTIDE SEQUENCE [LARGE SCALE GENOMIC DNA]</scope>
    <source>
        <strain evidence="2 3">18JY15-6</strain>
    </source>
</reference>
<comment type="caution">
    <text evidence="2">The sequence shown here is derived from an EMBL/GenBank/DDBJ whole genome shotgun (WGS) entry which is preliminary data.</text>
</comment>
<dbReference type="Pfam" id="PF13649">
    <property type="entry name" value="Methyltransf_25"/>
    <property type="match status" value="1"/>
</dbReference>
<gene>
    <name evidence="2" type="ORF">EPD65_15040</name>
</gene>
<keyword evidence="3" id="KW-1185">Reference proteome</keyword>
<evidence type="ECO:0000259" key="1">
    <source>
        <dbReference type="Pfam" id="PF13649"/>
    </source>
</evidence>
<dbReference type="GO" id="GO:0008168">
    <property type="term" value="F:methyltransferase activity"/>
    <property type="evidence" value="ECO:0007669"/>
    <property type="project" value="UniProtKB-KW"/>
</dbReference>
<name>A0A4R1BU92_9ACTN</name>
<dbReference type="InterPro" id="IPR041698">
    <property type="entry name" value="Methyltransf_25"/>
</dbReference>